<keyword evidence="8" id="KW-0732">Signal</keyword>
<keyword evidence="4 8" id="KW-0378">Hydrolase</keyword>
<evidence type="ECO:0000256" key="5">
    <source>
        <dbReference type="ARBA" id="ARBA00022833"/>
    </source>
</evidence>
<dbReference type="GO" id="GO:0004222">
    <property type="term" value="F:metalloendopeptidase activity"/>
    <property type="evidence" value="ECO:0007669"/>
    <property type="project" value="UniProtKB-UniRule"/>
</dbReference>
<comment type="caution">
    <text evidence="12">The sequence shown here is derived from an EMBL/GenBank/DDBJ whole genome shotgun (WGS) entry which is preliminary data.</text>
</comment>
<evidence type="ECO:0000313" key="13">
    <source>
        <dbReference type="Proteomes" id="UP000289482"/>
    </source>
</evidence>
<dbReference type="GO" id="GO:0046872">
    <property type="term" value="F:metal ion binding"/>
    <property type="evidence" value="ECO:0007669"/>
    <property type="project" value="UniProtKB-UniRule"/>
</dbReference>
<dbReference type="PANTHER" id="PTHR33794">
    <property type="entry name" value="BACILLOLYSIN"/>
    <property type="match status" value="1"/>
</dbReference>
<evidence type="ECO:0000256" key="9">
    <source>
        <dbReference type="SAM" id="MobiDB-lite"/>
    </source>
</evidence>
<dbReference type="InterPro" id="IPR001570">
    <property type="entry name" value="Peptidase_M4_C_domain"/>
</dbReference>
<evidence type="ECO:0000256" key="7">
    <source>
        <dbReference type="PIRSR" id="PIRSR623612-1"/>
    </source>
</evidence>
<keyword evidence="3" id="KW-0479">Metal-binding</keyword>
<evidence type="ECO:0000256" key="3">
    <source>
        <dbReference type="ARBA" id="ARBA00022723"/>
    </source>
</evidence>
<dbReference type="InterPro" id="IPR027268">
    <property type="entry name" value="Peptidase_M4/M1_CTD_sf"/>
</dbReference>
<dbReference type="InterPro" id="IPR023612">
    <property type="entry name" value="Peptidase_M4"/>
</dbReference>
<reference evidence="12 13" key="1">
    <citation type="submission" date="2019-01" db="EMBL/GenBank/DDBJ databases">
        <title>Draft genome sequences of the type strain Streptomyces sioyaensis DSM 40032 and its novel strain, TM32, a thermotolerant antibiotics-producing actinobacterium.</title>
        <authorList>
            <person name="Nakaew N."/>
            <person name="Lumyong S."/>
            <person name="Sloan W.T."/>
            <person name="Sungthong R."/>
        </authorList>
    </citation>
    <scope>NUCLEOTIDE SEQUENCE [LARGE SCALE GENOMIC DNA]</scope>
    <source>
        <strain evidence="12 13">DSM 40032</strain>
    </source>
</reference>
<dbReference type="Pfam" id="PF01447">
    <property type="entry name" value="Peptidase_M4"/>
    <property type="match status" value="1"/>
</dbReference>
<comment type="similarity">
    <text evidence="1 8">Belongs to the peptidase M4 family.</text>
</comment>
<dbReference type="Pfam" id="PF02868">
    <property type="entry name" value="Peptidase_M4_C"/>
    <property type="match status" value="1"/>
</dbReference>
<protein>
    <recommendedName>
        <fullName evidence="8">Neutral metalloproteinase</fullName>
        <ecNumber evidence="8">3.4.24.-</ecNumber>
    </recommendedName>
</protein>
<dbReference type="CDD" id="cd09597">
    <property type="entry name" value="M4_TLP"/>
    <property type="match status" value="1"/>
</dbReference>
<keyword evidence="13" id="KW-1185">Reference proteome</keyword>
<feature type="active site" description="Proton donor" evidence="7">
    <location>
        <position position="280"/>
    </location>
</feature>
<comment type="subcellular location">
    <subcellularLocation>
        <location evidence="8">Secreted</location>
    </subcellularLocation>
</comment>
<keyword evidence="5 8" id="KW-0862">Zinc</keyword>
<dbReference type="Gene3D" id="3.10.170.10">
    <property type="match status" value="1"/>
</dbReference>
<evidence type="ECO:0000256" key="6">
    <source>
        <dbReference type="ARBA" id="ARBA00023049"/>
    </source>
</evidence>
<keyword evidence="8" id="KW-0964">Secreted</keyword>
<dbReference type="GO" id="GO:0006508">
    <property type="term" value="P:proteolysis"/>
    <property type="evidence" value="ECO:0007669"/>
    <property type="project" value="UniProtKB-KW"/>
</dbReference>
<feature type="domain" description="Peptidase M4 C-terminal" evidence="11">
    <location>
        <begin position="202"/>
        <end position="377"/>
    </location>
</feature>
<sequence>MMRKKPALVAVAGVSAALIAVHAVQGVAAAAGRAEAPPRGSGPAKTASAAASPARTGVGHGVRVGTVTLTTREHNGTYELVDPTRGGLSTHDFFADDNAQPLTDKDNVWGDGTMKNRQSAAVDAHFAAEQAWDYFKNTFGRSGVHGDGKGPVMTVHYGRNAADAYSDDNGSFFGDGKDGKNPVTTLDVVAHEYTHSLNQATARLASSGEGGGLNEATSDIFGTMVEFQADIPADTPDYLIGEKANYYGDGKPLRFMDKPSRDGKSPDFYRPGIGRLDNPHLAAGVANHFFYLLSEGSGTKVINGTTYHSPTYDGSKVTGIGRDKAARIWYKALTTQFTATTDYRGARAGTLKAAAALYGKGSTEYRTVAKAWTAVHVG</sequence>
<dbReference type="EMBL" id="SDIF01000010">
    <property type="protein sequence ID" value="RXS69463.1"/>
    <property type="molecule type" value="Genomic_DNA"/>
</dbReference>
<dbReference type="EC" id="3.4.24.-" evidence="8"/>
<accession>A0A4Q1R7Y7</accession>
<feature type="domain" description="Peptidase M4" evidence="10">
    <location>
        <begin position="56"/>
        <end position="197"/>
    </location>
</feature>
<dbReference type="InterPro" id="IPR013856">
    <property type="entry name" value="Peptidase_M4_domain"/>
</dbReference>
<evidence type="ECO:0000256" key="2">
    <source>
        <dbReference type="ARBA" id="ARBA00022670"/>
    </source>
</evidence>
<dbReference type="PANTHER" id="PTHR33794:SF1">
    <property type="entry name" value="BACILLOLYSIN"/>
    <property type="match status" value="1"/>
</dbReference>
<gene>
    <name evidence="12" type="ORF">EST54_05670</name>
</gene>
<keyword evidence="2 8" id="KW-0645">Protease</keyword>
<dbReference type="InterPro" id="IPR050728">
    <property type="entry name" value="Zinc_Metalloprotease_M4"/>
</dbReference>
<dbReference type="Proteomes" id="UP000289482">
    <property type="component" value="Unassembled WGS sequence"/>
</dbReference>
<dbReference type="Gene3D" id="1.10.390.10">
    <property type="entry name" value="Neutral Protease Domain 2"/>
    <property type="match status" value="1"/>
</dbReference>
<feature type="active site" evidence="7">
    <location>
        <position position="192"/>
    </location>
</feature>
<evidence type="ECO:0000313" key="12">
    <source>
        <dbReference type="EMBL" id="RXS69463.1"/>
    </source>
</evidence>
<comment type="cofactor">
    <cofactor evidence="8">
        <name>Zn(2+)</name>
        <dbReference type="ChEBI" id="CHEBI:29105"/>
    </cofactor>
</comment>
<evidence type="ECO:0000259" key="10">
    <source>
        <dbReference type="Pfam" id="PF01447"/>
    </source>
</evidence>
<proteinExistence type="inferred from homology"/>
<evidence type="ECO:0000256" key="4">
    <source>
        <dbReference type="ARBA" id="ARBA00022801"/>
    </source>
</evidence>
<organism evidence="12 13">
    <name type="scientific">Streptomyces sioyaensis</name>
    <dbReference type="NCBI Taxonomy" id="67364"/>
    <lineage>
        <taxon>Bacteria</taxon>
        <taxon>Bacillati</taxon>
        <taxon>Actinomycetota</taxon>
        <taxon>Actinomycetes</taxon>
        <taxon>Kitasatosporales</taxon>
        <taxon>Streptomycetaceae</taxon>
        <taxon>Streptomyces</taxon>
    </lineage>
</organism>
<dbReference type="RefSeq" id="WP_129245670.1">
    <property type="nucleotide sequence ID" value="NZ_JABZEL010000009.1"/>
</dbReference>
<comment type="function">
    <text evidence="8">Extracellular zinc metalloprotease.</text>
</comment>
<evidence type="ECO:0000259" key="11">
    <source>
        <dbReference type="Pfam" id="PF02868"/>
    </source>
</evidence>
<evidence type="ECO:0000256" key="8">
    <source>
        <dbReference type="RuleBase" id="RU366073"/>
    </source>
</evidence>
<name>A0A4Q1R7Y7_9ACTN</name>
<keyword evidence="6 8" id="KW-0482">Metalloprotease</keyword>
<dbReference type="GO" id="GO:0005576">
    <property type="term" value="C:extracellular region"/>
    <property type="evidence" value="ECO:0007669"/>
    <property type="project" value="UniProtKB-SubCell"/>
</dbReference>
<dbReference type="PRINTS" id="PR00730">
    <property type="entry name" value="THERMOLYSIN"/>
</dbReference>
<feature type="signal peptide" evidence="8">
    <location>
        <begin position="1"/>
        <end position="23"/>
    </location>
</feature>
<feature type="region of interest" description="Disordered" evidence="9">
    <location>
        <begin position="33"/>
        <end position="59"/>
    </location>
</feature>
<feature type="chain" id="PRO_5039754680" description="Neutral metalloproteinase" evidence="8">
    <location>
        <begin position="24"/>
        <end position="378"/>
    </location>
</feature>
<dbReference type="AlphaFoldDB" id="A0A4Q1R7Y7"/>
<dbReference type="SUPFAM" id="SSF55486">
    <property type="entry name" value="Metalloproteases ('zincins'), catalytic domain"/>
    <property type="match status" value="1"/>
</dbReference>
<evidence type="ECO:0000256" key="1">
    <source>
        <dbReference type="ARBA" id="ARBA00009388"/>
    </source>
</evidence>
<dbReference type="GeneID" id="95777491"/>